<dbReference type="GO" id="GO:0005886">
    <property type="term" value="C:plasma membrane"/>
    <property type="evidence" value="ECO:0007669"/>
    <property type="project" value="TreeGrafter"/>
</dbReference>
<dbReference type="GO" id="GO:0071709">
    <property type="term" value="P:membrane assembly"/>
    <property type="evidence" value="ECO:0007669"/>
    <property type="project" value="TreeGrafter"/>
</dbReference>
<evidence type="ECO:0000256" key="3">
    <source>
        <dbReference type="ARBA" id="ARBA00022989"/>
    </source>
</evidence>
<feature type="transmembrane region" description="Helical" evidence="6">
    <location>
        <begin position="60"/>
        <end position="82"/>
    </location>
</feature>
<name>A0AA36H281_CYLNA</name>
<evidence type="ECO:0000256" key="1">
    <source>
        <dbReference type="ARBA" id="ARBA00004141"/>
    </source>
</evidence>
<keyword evidence="9" id="KW-1185">Reference proteome</keyword>
<gene>
    <name evidence="8" type="ORF">CYNAS_LOCUS14677</name>
</gene>
<comment type="caution">
    <text evidence="8">The sequence shown here is derived from an EMBL/GenBank/DDBJ whole genome shotgun (WGS) entry which is preliminary data.</text>
</comment>
<evidence type="ECO:0000256" key="5">
    <source>
        <dbReference type="PROSITE-ProRule" id="PRU00205"/>
    </source>
</evidence>
<keyword evidence="3 6" id="KW-1133">Transmembrane helix</keyword>
<dbReference type="InterPro" id="IPR050846">
    <property type="entry name" value="TLCD"/>
</dbReference>
<dbReference type="PANTHER" id="PTHR13439:SF4">
    <property type="entry name" value="TLC DOMAIN-CONTAINING PROTEIN"/>
    <property type="match status" value="1"/>
</dbReference>
<dbReference type="GO" id="GO:0055091">
    <property type="term" value="P:phospholipid homeostasis"/>
    <property type="evidence" value="ECO:0007669"/>
    <property type="project" value="TreeGrafter"/>
</dbReference>
<evidence type="ECO:0000259" key="7">
    <source>
        <dbReference type="PROSITE" id="PS50922"/>
    </source>
</evidence>
<evidence type="ECO:0000256" key="2">
    <source>
        <dbReference type="ARBA" id="ARBA00022692"/>
    </source>
</evidence>
<reference evidence="8" key="1">
    <citation type="submission" date="2023-07" db="EMBL/GenBank/DDBJ databases">
        <authorList>
            <consortium name="CYATHOMIX"/>
        </authorList>
    </citation>
    <scope>NUCLEOTIDE SEQUENCE</scope>
    <source>
        <strain evidence="8">N/A</strain>
    </source>
</reference>
<dbReference type="Pfam" id="PF03798">
    <property type="entry name" value="TRAM_LAG1_CLN8"/>
    <property type="match status" value="1"/>
</dbReference>
<dbReference type="InterPro" id="IPR006634">
    <property type="entry name" value="TLC-dom"/>
</dbReference>
<keyword evidence="2 5" id="KW-0812">Transmembrane</keyword>
<feature type="transmembrane region" description="Helical" evidence="6">
    <location>
        <begin position="131"/>
        <end position="151"/>
    </location>
</feature>
<dbReference type="SMART" id="SM00724">
    <property type="entry name" value="TLC"/>
    <property type="match status" value="1"/>
</dbReference>
<evidence type="ECO:0000313" key="9">
    <source>
        <dbReference type="Proteomes" id="UP001176961"/>
    </source>
</evidence>
<keyword evidence="4 5" id="KW-0472">Membrane</keyword>
<proteinExistence type="predicted"/>
<dbReference type="EMBL" id="CATQJL010000305">
    <property type="protein sequence ID" value="CAJ0602694.1"/>
    <property type="molecule type" value="Genomic_DNA"/>
</dbReference>
<evidence type="ECO:0000256" key="4">
    <source>
        <dbReference type="ARBA" id="ARBA00023136"/>
    </source>
</evidence>
<accession>A0AA36H281</accession>
<dbReference type="PANTHER" id="PTHR13439">
    <property type="entry name" value="CT120 PROTEIN"/>
    <property type="match status" value="1"/>
</dbReference>
<dbReference type="AlphaFoldDB" id="A0AA36H281"/>
<evidence type="ECO:0000313" key="8">
    <source>
        <dbReference type="EMBL" id="CAJ0602694.1"/>
    </source>
</evidence>
<dbReference type="Proteomes" id="UP001176961">
    <property type="component" value="Unassembled WGS sequence"/>
</dbReference>
<feature type="transmembrane region" description="Helical" evidence="6">
    <location>
        <begin position="21"/>
        <end position="40"/>
    </location>
</feature>
<dbReference type="GO" id="GO:0097035">
    <property type="term" value="P:regulation of membrane lipid distribution"/>
    <property type="evidence" value="ECO:0007669"/>
    <property type="project" value="TreeGrafter"/>
</dbReference>
<feature type="transmembrane region" description="Helical" evidence="6">
    <location>
        <begin position="189"/>
        <end position="211"/>
    </location>
</feature>
<feature type="transmembrane region" description="Helical" evidence="6">
    <location>
        <begin position="223"/>
        <end position="247"/>
    </location>
</feature>
<evidence type="ECO:0000256" key="6">
    <source>
        <dbReference type="SAM" id="Phobius"/>
    </source>
</evidence>
<comment type="subcellular location">
    <subcellularLocation>
        <location evidence="1">Membrane</location>
        <topology evidence="1">Multi-pass membrane protein</topology>
    </subcellularLocation>
</comment>
<organism evidence="8 9">
    <name type="scientific">Cylicocyclus nassatus</name>
    <name type="common">Nematode worm</name>
    <dbReference type="NCBI Taxonomy" id="53992"/>
    <lineage>
        <taxon>Eukaryota</taxon>
        <taxon>Metazoa</taxon>
        <taxon>Ecdysozoa</taxon>
        <taxon>Nematoda</taxon>
        <taxon>Chromadorea</taxon>
        <taxon>Rhabditida</taxon>
        <taxon>Rhabditina</taxon>
        <taxon>Rhabditomorpha</taxon>
        <taxon>Strongyloidea</taxon>
        <taxon>Strongylidae</taxon>
        <taxon>Cylicocyclus</taxon>
    </lineage>
</organism>
<sequence>MVAYNPHYDRVLYELPPFEKVLHSSFLAPFLTYFAFFRLASLFVKTFMWQSYSGFKKYRLQNLSICLLHSTISGLWSTLFFLTHIHDMFENVTYYYETWAAQLPIISVAYFTHDALDMLNHEWSRWTLELLLHHIATCLALLTGLLARRFLLADYWAILMEGNSIFLHTRTIMQISGLSLQQPDLFKRIVRCNVISFVIFRFISQAIYVRWALTQINKLHPFYVSVAVGGPAIFLIINGMLFFRILVSDGYLDKRWKARAAINRDDDKDDPKTEKKAL</sequence>
<feature type="domain" description="TLC" evidence="7">
    <location>
        <begin position="55"/>
        <end position="250"/>
    </location>
</feature>
<dbReference type="PROSITE" id="PS50922">
    <property type="entry name" value="TLC"/>
    <property type="match status" value="1"/>
</dbReference>
<dbReference type="GO" id="GO:0007009">
    <property type="term" value="P:plasma membrane organization"/>
    <property type="evidence" value="ECO:0007669"/>
    <property type="project" value="TreeGrafter"/>
</dbReference>
<protein>
    <recommendedName>
        <fullName evidence="7">TLC domain-containing protein</fullName>
    </recommendedName>
</protein>